<dbReference type="EMBL" id="JAGSOV010000011">
    <property type="protein sequence ID" value="MCO1654444.1"/>
    <property type="molecule type" value="Genomic_DNA"/>
</dbReference>
<feature type="compositionally biased region" description="Basic and acidic residues" evidence="4">
    <location>
        <begin position="175"/>
        <end position="188"/>
    </location>
</feature>
<feature type="region of interest" description="Disordered" evidence="4">
    <location>
        <begin position="164"/>
        <end position="188"/>
    </location>
</feature>
<dbReference type="CDD" id="cd01734">
    <property type="entry name" value="YlxS_C"/>
    <property type="match status" value="1"/>
</dbReference>
<evidence type="ECO:0000256" key="2">
    <source>
        <dbReference type="ARBA" id="ARBA00022517"/>
    </source>
</evidence>
<accession>A0ABT0ZUN9</accession>
<dbReference type="InterPro" id="IPR003728">
    <property type="entry name" value="Ribosome_maturation_RimP"/>
</dbReference>
<organism evidence="7 8">
    <name type="scientific">Pseudonocardia humida</name>
    <dbReference type="NCBI Taxonomy" id="2800819"/>
    <lineage>
        <taxon>Bacteria</taxon>
        <taxon>Bacillati</taxon>
        <taxon>Actinomycetota</taxon>
        <taxon>Actinomycetes</taxon>
        <taxon>Pseudonocardiales</taxon>
        <taxon>Pseudonocardiaceae</taxon>
        <taxon>Pseudonocardia</taxon>
    </lineage>
</organism>
<comment type="caution">
    <text evidence="7">The sequence shown here is derived from an EMBL/GenBank/DDBJ whole genome shotgun (WGS) entry which is preliminary data.</text>
</comment>
<name>A0ABT0ZUN9_9PSEU</name>
<comment type="function">
    <text evidence="3">Required for maturation of 30S ribosomal subunits.</text>
</comment>
<evidence type="ECO:0000313" key="7">
    <source>
        <dbReference type="EMBL" id="MCO1654444.1"/>
    </source>
</evidence>
<comment type="subcellular location">
    <subcellularLocation>
        <location evidence="3">Cytoplasm</location>
    </subcellularLocation>
</comment>
<evidence type="ECO:0000256" key="4">
    <source>
        <dbReference type="SAM" id="MobiDB-lite"/>
    </source>
</evidence>
<proteinExistence type="inferred from homology"/>
<dbReference type="HAMAP" id="MF_01077">
    <property type="entry name" value="RimP"/>
    <property type="match status" value="1"/>
</dbReference>
<evidence type="ECO:0000256" key="3">
    <source>
        <dbReference type="HAMAP-Rule" id="MF_01077"/>
    </source>
</evidence>
<feature type="domain" description="Ribosome maturation factor RimP C-terminal" evidence="6">
    <location>
        <begin position="96"/>
        <end position="157"/>
    </location>
</feature>
<dbReference type="NCBIfam" id="NF000930">
    <property type="entry name" value="PRK00092.2-2"/>
    <property type="match status" value="1"/>
</dbReference>
<dbReference type="InterPro" id="IPR028998">
    <property type="entry name" value="RimP_C"/>
</dbReference>
<keyword evidence="1 3" id="KW-0963">Cytoplasm</keyword>
<keyword evidence="8" id="KW-1185">Reference proteome</keyword>
<sequence>MSSPRPEQAVAQPPGQLRDVLEPLVAAAGFELDQLDVRAAGRRHTIRVVVDSDTGVDLDDIAVLSRTVSAELDGNEHLVGGSYTLEVTSPGVDRPLTGARHWRRAHLRQVAVRLHDGTQLTGRVGAAGDHAVTLLVDGKLRELRYDDVAHAGVQVEFKPAPAAEVRMLTGDGGEDGDRQRQRSEEETA</sequence>
<dbReference type="InterPro" id="IPR035956">
    <property type="entry name" value="RimP_N_sf"/>
</dbReference>
<dbReference type="Gene3D" id="3.30.300.70">
    <property type="entry name" value="RimP-like superfamily, N-terminal"/>
    <property type="match status" value="1"/>
</dbReference>
<dbReference type="Pfam" id="PF17384">
    <property type="entry name" value="DUF150_C"/>
    <property type="match status" value="1"/>
</dbReference>
<evidence type="ECO:0000259" key="6">
    <source>
        <dbReference type="Pfam" id="PF17384"/>
    </source>
</evidence>
<dbReference type="PANTHER" id="PTHR33867:SF1">
    <property type="entry name" value="RIBOSOME MATURATION FACTOR RIMP"/>
    <property type="match status" value="1"/>
</dbReference>
<dbReference type="Pfam" id="PF02576">
    <property type="entry name" value="RimP_N"/>
    <property type="match status" value="1"/>
</dbReference>
<feature type="domain" description="Ribosome maturation factor RimP N-terminal" evidence="5">
    <location>
        <begin position="21"/>
        <end position="93"/>
    </location>
</feature>
<dbReference type="RefSeq" id="WP_252436062.1">
    <property type="nucleotide sequence ID" value="NZ_JAGSOV010000011.1"/>
</dbReference>
<evidence type="ECO:0000256" key="1">
    <source>
        <dbReference type="ARBA" id="ARBA00022490"/>
    </source>
</evidence>
<reference evidence="7" key="1">
    <citation type="submission" date="2021-04" db="EMBL/GenBank/DDBJ databases">
        <title>Pseudonocardia sp. nov., isolated from sandy soil of mangrove forest.</title>
        <authorList>
            <person name="Zan Z."/>
            <person name="Huang R."/>
            <person name="Liu W."/>
        </authorList>
    </citation>
    <scope>NUCLEOTIDE SEQUENCE</scope>
    <source>
        <strain evidence="7">S2-4</strain>
    </source>
</reference>
<comment type="similarity">
    <text evidence="3">Belongs to the RimP family.</text>
</comment>
<dbReference type="PANTHER" id="PTHR33867">
    <property type="entry name" value="RIBOSOME MATURATION FACTOR RIMP"/>
    <property type="match status" value="1"/>
</dbReference>
<evidence type="ECO:0000313" key="8">
    <source>
        <dbReference type="Proteomes" id="UP001165283"/>
    </source>
</evidence>
<keyword evidence="2 3" id="KW-0690">Ribosome biogenesis</keyword>
<dbReference type="InterPro" id="IPR028989">
    <property type="entry name" value="RimP_N"/>
</dbReference>
<evidence type="ECO:0000259" key="5">
    <source>
        <dbReference type="Pfam" id="PF02576"/>
    </source>
</evidence>
<protein>
    <recommendedName>
        <fullName evidence="3">Ribosome maturation factor RimP</fullName>
    </recommendedName>
</protein>
<dbReference type="Proteomes" id="UP001165283">
    <property type="component" value="Unassembled WGS sequence"/>
</dbReference>
<gene>
    <name evidence="3 7" type="primary">rimP</name>
    <name evidence="7" type="ORF">KDL28_05190</name>
</gene>
<dbReference type="SUPFAM" id="SSF75420">
    <property type="entry name" value="YhbC-like, N-terminal domain"/>
    <property type="match status" value="1"/>
</dbReference>